<dbReference type="OrthoDB" id="421993at2759"/>
<dbReference type="PANTHER" id="PTHR11895:SF67">
    <property type="entry name" value="AMIDASE DOMAIN-CONTAINING PROTEIN"/>
    <property type="match status" value="1"/>
</dbReference>
<comment type="similarity">
    <text evidence="1">Belongs to the amidase family.</text>
</comment>
<dbReference type="InterPro" id="IPR000120">
    <property type="entry name" value="Amidase"/>
</dbReference>
<dbReference type="InterPro" id="IPR036928">
    <property type="entry name" value="AS_sf"/>
</dbReference>
<dbReference type="InterPro" id="IPR020556">
    <property type="entry name" value="Amidase_CS"/>
</dbReference>
<dbReference type="Proteomes" id="UP000033647">
    <property type="component" value="Unassembled WGS sequence"/>
</dbReference>
<dbReference type="AlphaFoldDB" id="A0A0F4GYN7"/>
<name>A0A0F4GYN7_9PEZI</name>
<organism evidence="3 4">
    <name type="scientific">Zymoseptoria brevis</name>
    <dbReference type="NCBI Taxonomy" id="1047168"/>
    <lineage>
        <taxon>Eukaryota</taxon>
        <taxon>Fungi</taxon>
        <taxon>Dikarya</taxon>
        <taxon>Ascomycota</taxon>
        <taxon>Pezizomycotina</taxon>
        <taxon>Dothideomycetes</taxon>
        <taxon>Dothideomycetidae</taxon>
        <taxon>Mycosphaerellales</taxon>
        <taxon>Mycosphaerellaceae</taxon>
        <taxon>Zymoseptoria</taxon>
    </lineage>
</organism>
<dbReference type="GO" id="GO:0016740">
    <property type="term" value="F:transferase activity"/>
    <property type="evidence" value="ECO:0007669"/>
    <property type="project" value="UniProtKB-KW"/>
</dbReference>
<protein>
    <submittedName>
        <fullName evidence="3">Glutamyl-tRNA(Gln) amidotransferase subunit A like protein</fullName>
    </submittedName>
</protein>
<dbReference type="EMBL" id="LAFY01000045">
    <property type="protein sequence ID" value="KJY02502.1"/>
    <property type="molecule type" value="Genomic_DNA"/>
</dbReference>
<evidence type="ECO:0000259" key="2">
    <source>
        <dbReference type="Pfam" id="PF01425"/>
    </source>
</evidence>
<dbReference type="InterPro" id="IPR023631">
    <property type="entry name" value="Amidase_dom"/>
</dbReference>
<dbReference type="PANTHER" id="PTHR11895">
    <property type="entry name" value="TRANSAMIDASE"/>
    <property type="match status" value="1"/>
</dbReference>
<accession>A0A0F4GYN7</accession>
<reference evidence="3 4" key="1">
    <citation type="submission" date="2015-03" db="EMBL/GenBank/DDBJ databases">
        <title>RNA-seq based gene annotation and comparative genomics of four Zymoseptoria species reveal species-specific pathogenicity related genes and transposable element activity.</title>
        <authorList>
            <person name="Grandaubert J."/>
            <person name="Bhattacharyya A."/>
            <person name="Stukenbrock E.H."/>
        </authorList>
    </citation>
    <scope>NUCLEOTIDE SEQUENCE [LARGE SCALE GENOMIC DNA]</scope>
    <source>
        <strain evidence="3 4">Zb18110</strain>
    </source>
</reference>
<comment type="caution">
    <text evidence="3">The sequence shown here is derived from an EMBL/GenBank/DDBJ whole genome shotgun (WGS) entry which is preliminary data.</text>
</comment>
<feature type="domain" description="Amidase" evidence="2">
    <location>
        <begin position="158"/>
        <end position="566"/>
    </location>
</feature>
<dbReference type="PROSITE" id="PS00571">
    <property type="entry name" value="AMIDASES"/>
    <property type="match status" value="1"/>
</dbReference>
<evidence type="ECO:0000256" key="1">
    <source>
        <dbReference type="ARBA" id="ARBA00009199"/>
    </source>
</evidence>
<dbReference type="STRING" id="1047168.A0A0F4GYN7"/>
<sequence length="603" mass="64659">MSQPYQTYLEVLNRPAVKATASTWNPPPPPANPVVSGLPLKYLSTVVSNAGLVAQTLYQNGGFISLRDKPELDGVEPRYDPLVIRTGSASSQTEDDQYVATLASEDWNVKTSTATVFRSTLDYHNAYRSGSLTPTDVAKALLPQVRKEGTSSGRHSTAFIQVREARTLAAAAASTQRYQNGKYLSPLDGVPVAVKDEVDVAGYTKCFGSAMDFTREDGATSYCVQRWLDAGAILVGKTNMHEMGVDTTNCNVIHGTPLNPYNEKYYCGGSSGGSAYAVGAGLVPLAEGNDGGGSIRIPAAYCGAYGLKPSHGRVSSRPSKELASTTGVAGPIAANMCDLELGYRIMAQPDSLNHNSRLFAPPNSSTAENPKRGKVLGIYKPWFDRADPGVEASCQKAIEFLTSKLGYETVDITIPLVPEGQIAHALTILSELASGVTASSIWKLQPATKILFSVGRRTTAIDFLQAQRVRQILMQHLSYLFTTHPSLIILTPTTPNAGWPIGANDLAYGASNANMSVRSMEYVWMANFSGCPALTAPVGFVEGKQGKGKVPIGLMGMGEWCSEDELIAFGYDCERFVKEGLEGGRVRPENWMDVLEAALEGKA</sequence>
<evidence type="ECO:0000313" key="3">
    <source>
        <dbReference type="EMBL" id="KJY02502.1"/>
    </source>
</evidence>
<evidence type="ECO:0000313" key="4">
    <source>
        <dbReference type="Proteomes" id="UP000033647"/>
    </source>
</evidence>
<gene>
    <name evidence="3" type="ORF">TI39_contig48g00002</name>
</gene>
<proteinExistence type="inferred from homology"/>
<keyword evidence="4" id="KW-1185">Reference proteome</keyword>
<dbReference type="Pfam" id="PF01425">
    <property type="entry name" value="Amidase"/>
    <property type="match status" value="1"/>
</dbReference>
<dbReference type="Gene3D" id="3.90.1300.10">
    <property type="entry name" value="Amidase signature (AS) domain"/>
    <property type="match status" value="1"/>
</dbReference>
<dbReference type="SUPFAM" id="SSF75304">
    <property type="entry name" value="Amidase signature (AS) enzymes"/>
    <property type="match status" value="1"/>
</dbReference>
<keyword evidence="3" id="KW-0808">Transferase</keyword>